<dbReference type="InterPro" id="IPR003593">
    <property type="entry name" value="AAA+_ATPase"/>
</dbReference>
<dbReference type="AlphaFoldDB" id="A0A511W5E0"/>
<evidence type="ECO:0000256" key="2">
    <source>
        <dbReference type="ARBA" id="ARBA00022741"/>
    </source>
</evidence>
<dbReference type="OrthoDB" id="9804819at2"/>
<sequence>MGVITSRQLTKSYRNTEAVNQLTVQFNEGVITGLIGRNGAGKTTLLKMIAGLVKKSGGDLSVFGEDPLNSLKVSANSIFVDDQLPLPLEFKVKDVLKEFERFYPNWDIELAERLIRHFSIDLDALPINFSKGKRSTFNAIVGLAAHAPLTIFDEPTTGMDYSARQDFYRALLKDYLEHPRTIILSSHLLNELEDVLEDIVLIHDGQLYLHETVTSLKEFAVGLTGDSSELSSVTSKYEVLHKKDVGLNQQYVVIETQLEEKDEEHLKKMGVQITPVSPADVCVYVTNRENGGIDDVFNRSKHV</sequence>
<evidence type="ECO:0000256" key="1">
    <source>
        <dbReference type="ARBA" id="ARBA00022448"/>
    </source>
</evidence>
<dbReference type="SMART" id="SM00382">
    <property type="entry name" value="AAA"/>
    <property type="match status" value="1"/>
</dbReference>
<keyword evidence="2" id="KW-0547">Nucleotide-binding</keyword>
<evidence type="ECO:0000313" key="6">
    <source>
        <dbReference type="Proteomes" id="UP000321440"/>
    </source>
</evidence>
<feature type="domain" description="ABC transporter" evidence="4">
    <location>
        <begin position="4"/>
        <end position="229"/>
    </location>
</feature>
<reference evidence="5 6" key="1">
    <citation type="submission" date="2019-07" db="EMBL/GenBank/DDBJ databases">
        <title>Whole genome shotgun sequence of Alkalibacillus haloalkaliphilus NBRC 103110.</title>
        <authorList>
            <person name="Hosoyama A."/>
            <person name="Uohara A."/>
            <person name="Ohji S."/>
            <person name="Ichikawa N."/>
        </authorList>
    </citation>
    <scope>NUCLEOTIDE SEQUENCE [LARGE SCALE GENOMIC DNA]</scope>
    <source>
        <strain evidence="5 6">NBRC 103110</strain>
    </source>
</reference>
<keyword evidence="1" id="KW-0813">Transport</keyword>
<gene>
    <name evidence="5" type="ORF">AHA02nite_20950</name>
</gene>
<dbReference type="SUPFAM" id="SSF52540">
    <property type="entry name" value="P-loop containing nucleoside triphosphate hydrolases"/>
    <property type="match status" value="1"/>
</dbReference>
<evidence type="ECO:0000256" key="3">
    <source>
        <dbReference type="ARBA" id="ARBA00022840"/>
    </source>
</evidence>
<evidence type="ECO:0000259" key="4">
    <source>
        <dbReference type="PROSITE" id="PS50893"/>
    </source>
</evidence>
<name>A0A511W5E0_9BACI</name>
<accession>A0A511W5E0</accession>
<dbReference type="InterPro" id="IPR051782">
    <property type="entry name" value="ABC_Transporter_VariousFunc"/>
</dbReference>
<dbReference type="Pfam" id="PF00005">
    <property type="entry name" value="ABC_tran"/>
    <property type="match status" value="1"/>
</dbReference>
<keyword evidence="6" id="KW-1185">Reference proteome</keyword>
<dbReference type="RefSeq" id="WP_146817039.1">
    <property type="nucleotide sequence ID" value="NZ_BJYA01000014.1"/>
</dbReference>
<evidence type="ECO:0000313" key="5">
    <source>
        <dbReference type="EMBL" id="GEN46319.1"/>
    </source>
</evidence>
<dbReference type="Proteomes" id="UP000321440">
    <property type="component" value="Unassembled WGS sequence"/>
</dbReference>
<dbReference type="Gene3D" id="3.40.50.300">
    <property type="entry name" value="P-loop containing nucleotide triphosphate hydrolases"/>
    <property type="match status" value="1"/>
</dbReference>
<dbReference type="InterPro" id="IPR003439">
    <property type="entry name" value="ABC_transporter-like_ATP-bd"/>
</dbReference>
<keyword evidence="3" id="KW-0067">ATP-binding</keyword>
<dbReference type="CDD" id="cd03230">
    <property type="entry name" value="ABC_DR_subfamily_A"/>
    <property type="match status" value="1"/>
</dbReference>
<dbReference type="PROSITE" id="PS50893">
    <property type="entry name" value="ABC_TRANSPORTER_2"/>
    <property type="match status" value="1"/>
</dbReference>
<proteinExistence type="predicted"/>
<dbReference type="EMBL" id="BJYA01000014">
    <property type="protein sequence ID" value="GEN46319.1"/>
    <property type="molecule type" value="Genomic_DNA"/>
</dbReference>
<protein>
    <submittedName>
        <fullName evidence="5">ABC transporter</fullName>
    </submittedName>
</protein>
<comment type="caution">
    <text evidence="5">The sequence shown here is derived from an EMBL/GenBank/DDBJ whole genome shotgun (WGS) entry which is preliminary data.</text>
</comment>
<dbReference type="PANTHER" id="PTHR42939">
    <property type="entry name" value="ABC TRANSPORTER ATP-BINDING PROTEIN ALBC-RELATED"/>
    <property type="match status" value="1"/>
</dbReference>
<dbReference type="GO" id="GO:0005524">
    <property type="term" value="F:ATP binding"/>
    <property type="evidence" value="ECO:0007669"/>
    <property type="project" value="UniProtKB-KW"/>
</dbReference>
<dbReference type="GO" id="GO:0016887">
    <property type="term" value="F:ATP hydrolysis activity"/>
    <property type="evidence" value="ECO:0007669"/>
    <property type="project" value="InterPro"/>
</dbReference>
<dbReference type="PANTHER" id="PTHR42939:SF1">
    <property type="entry name" value="ABC TRANSPORTER ATP-BINDING PROTEIN ALBC-RELATED"/>
    <property type="match status" value="1"/>
</dbReference>
<dbReference type="InterPro" id="IPR027417">
    <property type="entry name" value="P-loop_NTPase"/>
</dbReference>
<organism evidence="5 6">
    <name type="scientific">Alkalibacillus haloalkaliphilus</name>
    <dbReference type="NCBI Taxonomy" id="94136"/>
    <lineage>
        <taxon>Bacteria</taxon>
        <taxon>Bacillati</taxon>
        <taxon>Bacillota</taxon>
        <taxon>Bacilli</taxon>
        <taxon>Bacillales</taxon>
        <taxon>Bacillaceae</taxon>
        <taxon>Alkalibacillus</taxon>
    </lineage>
</organism>